<dbReference type="Pfam" id="PF20664">
    <property type="entry name" value="DUF6814"/>
    <property type="match status" value="1"/>
</dbReference>
<proteinExistence type="predicted"/>
<dbReference type="InterPro" id="IPR049211">
    <property type="entry name" value="DUF6814"/>
</dbReference>
<organism evidence="2 3">
    <name type="scientific">Candidatus Pseudobacter hemicellulosilyticus</name>
    <dbReference type="NCBI Taxonomy" id="3121375"/>
    <lineage>
        <taxon>Bacteria</taxon>
        <taxon>Pseudomonadati</taxon>
        <taxon>Bacteroidota</taxon>
        <taxon>Chitinophagia</taxon>
        <taxon>Chitinophagales</taxon>
        <taxon>Chitinophagaceae</taxon>
        <taxon>Pseudobacter</taxon>
    </lineage>
</organism>
<keyword evidence="1" id="KW-1133">Transmembrane helix</keyword>
<keyword evidence="1" id="KW-0812">Transmembrane</keyword>
<feature type="transmembrane region" description="Helical" evidence="1">
    <location>
        <begin position="43"/>
        <end position="65"/>
    </location>
</feature>
<keyword evidence="1" id="KW-0472">Membrane</keyword>
<accession>A0AAJ5WW08</accession>
<gene>
    <name evidence="2" type="ORF">P0Y53_03735</name>
</gene>
<dbReference type="AlphaFoldDB" id="A0AAJ5WW08"/>
<evidence type="ECO:0000313" key="2">
    <source>
        <dbReference type="EMBL" id="WEK36602.1"/>
    </source>
</evidence>
<reference evidence="2" key="1">
    <citation type="submission" date="2023-03" db="EMBL/GenBank/DDBJ databases">
        <title>Andean soil-derived lignocellulolytic bacterial consortium as a source of novel taxa and putative plastic-active enzymes.</title>
        <authorList>
            <person name="Diaz-Garcia L."/>
            <person name="Chuvochina M."/>
            <person name="Feuerriegel G."/>
            <person name="Bunk B."/>
            <person name="Sproer C."/>
            <person name="Streit W.R."/>
            <person name="Rodriguez L.M."/>
            <person name="Overmann J."/>
            <person name="Jimenez D.J."/>
        </authorList>
    </citation>
    <scope>NUCLEOTIDE SEQUENCE</scope>
    <source>
        <strain evidence="2">MAG 7</strain>
    </source>
</reference>
<sequence>MNTVKRAMGLVWLLLGPVAIIYLISMAAAEIKARPVIDTKIQWGVFIIVFVPISIGMMIFGYYALKGEYSQLPERSEDL</sequence>
<protein>
    <submittedName>
        <fullName evidence="2">Uncharacterized protein</fullName>
    </submittedName>
</protein>
<dbReference type="Proteomes" id="UP001220610">
    <property type="component" value="Chromosome"/>
</dbReference>
<evidence type="ECO:0000313" key="3">
    <source>
        <dbReference type="Proteomes" id="UP001220610"/>
    </source>
</evidence>
<name>A0AAJ5WW08_9BACT</name>
<dbReference type="EMBL" id="CP119311">
    <property type="protein sequence ID" value="WEK36602.1"/>
    <property type="molecule type" value="Genomic_DNA"/>
</dbReference>
<evidence type="ECO:0000256" key="1">
    <source>
        <dbReference type="SAM" id="Phobius"/>
    </source>
</evidence>